<dbReference type="InterPro" id="IPR000860">
    <property type="entry name" value="HemC"/>
</dbReference>
<comment type="pathway">
    <text evidence="2">Porphyrin-containing compound metabolism; protoporphyrin-IX biosynthesis; coproporphyrinogen-III from 5-aminolevulinate: step 2/4.</text>
</comment>
<keyword evidence="6 8" id="KW-0627">Porphyrin biosynthesis</keyword>
<evidence type="ECO:0000256" key="2">
    <source>
        <dbReference type="ARBA" id="ARBA00004735"/>
    </source>
</evidence>
<dbReference type="PANTHER" id="PTHR11557">
    <property type="entry name" value="PORPHOBILINOGEN DEAMINASE"/>
    <property type="match status" value="1"/>
</dbReference>
<dbReference type="PROSITE" id="PS00533">
    <property type="entry name" value="PORPHOBILINOGEN_DEAM"/>
    <property type="match status" value="1"/>
</dbReference>
<comment type="caution">
    <text evidence="11">The sequence shown here is derived from an EMBL/GenBank/DDBJ whole genome shotgun (WGS) entry which is preliminary data.</text>
</comment>
<comment type="similarity">
    <text evidence="3 8">Belongs to the HMBS family.</text>
</comment>
<dbReference type="CDD" id="cd13646">
    <property type="entry name" value="PBP2_EcHMBS_like"/>
    <property type="match status" value="1"/>
</dbReference>
<comment type="function">
    <text evidence="1 8">Tetrapolymerization of the monopyrrole PBG into the hydroxymethylbilane pre-uroporphyrinogen in several discrete steps.</text>
</comment>
<dbReference type="Pfam" id="PF03900">
    <property type="entry name" value="Porphobil_deamC"/>
    <property type="match status" value="1"/>
</dbReference>
<dbReference type="EMBL" id="MTAC01000002">
    <property type="protein sequence ID" value="OSI36702.1"/>
    <property type="molecule type" value="Genomic_DNA"/>
</dbReference>
<dbReference type="SUPFAM" id="SSF54782">
    <property type="entry name" value="Porphobilinogen deaminase (hydroxymethylbilane synthase), C-terminal domain"/>
    <property type="match status" value="1"/>
</dbReference>
<feature type="domain" description="Porphobilinogen deaminase C-terminal" evidence="10">
    <location>
        <begin position="226"/>
        <end position="295"/>
    </location>
</feature>
<dbReference type="HAMAP" id="MF_00260">
    <property type="entry name" value="Porphobil_deam"/>
    <property type="match status" value="1"/>
</dbReference>
<dbReference type="Pfam" id="PF01379">
    <property type="entry name" value="Porphobil_deam"/>
    <property type="match status" value="1"/>
</dbReference>
<evidence type="ECO:0000256" key="1">
    <source>
        <dbReference type="ARBA" id="ARBA00002869"/>
    </source>
</evidence>
<dbReference type="InterPro" id="IPR022418">
    <property type="entry name" value="Porphobilinogen_deaminase_C"/>
</dbReference>
<evidence type="ECO:0000256" key="7">
    <source>
        <dbReference type="ARBA" id="ARBA00048169"/>
    </source>
</evidence>
<dbReference type="PIRSF" id="PIRSF001438">
    <property type="entry name" value="4pyrrol_synth_OHMeBilane_synth"/>
    <property type="match status" value="1"/>
</dbReference>
<dbReference type="InterPro" id="IPR022419">
    <property type="entry name" value="Porphobilin_deaminase_cofac_BS"/>
</dbReference>
<dbReference type="PRINTS" id="PR00151">
    <property type="entry name" value="PORPHBDMNASE"/>
</dbReference>
<dbReference type="InterPro" id="IPR022417">
    <property type="entry name" value="Porphobilin_deaminase_N"/>
</dbReference>
<proteinExistence type="inferred from homology"/>
<dbReference type="NCBIfam" id="TIGR00212">
    <property type="entry name" value="hemC"/>
    <property type="match status" value="1"/>
</dbReference>
<dbReference type="Gene3D" id="3.40.190.10">
    <property type="entry name" value="Periplasmic binding protein-like II"/>
    <property type="match status" value="2"/>
</dbReference>
<organism evidence="11 12">
    <name type="scientific">Neisseria dumasiana</name>
    <dbReference type="NCBI Taxonomy" id="1931275"/>
    <lineage>
        <taxon>Bacteria</taxon>
        <taxon>Pseudomonadati</taxon>
        <taxon>Pseudomonadota</taxon>
        <taxon>Betaproteobacteria</taxon>
        <taxon>Neisseriales</taxon>
        <taxon>Neisseriaceae</taxon>
        <taxon>Neisseria</taxon>
    </lineage>
</organism>
<accession>A0ABX3WQT6</accession>
<feature type="modified residue" description="S-(dipyrrolylmethanemethyl)cysteine" evidence="8">
    <location>
        <position position="242"/>
    </location>
</feature>
<evidence type="ECO:0000313" key="12">
    <source>
        <dbReference type="Proteomes" id="UP000193346"/>
    </source>
</evidence>
<gene>
    <name evidence="8" type="primary">hemC</name>
    <name evidence="11" type="ORF">BV913_01425</name>
</gene>
<keyword evidence="5 8" id="KW-0808">Transferase</keyword>
<name>A0ABX3WQT6_9NEIS</name>
<evidence type="ECO:0000256" key="5">
    <source>
        <dbReference type="ARBA" id="ARBA00022679"/>
    </source>
</evidence>
<dbReference type="SUPFAM" id="SSF53850">
    <property type="entry name" value="Periplasmic binding protein-like II"/>
    <property type="match status" value="1"/>
</dbReference>
<dbReference type="InterPro" id="IPR036803">
    <property type="entry name" value="Porphobilinogen_deaminase_C_sf"/>
</dbReference>
<dbReference type="RefSeq" id="WP_085417783.1">
    <property type="nucleotide sequence ID" value="NZ_CP091509.1"/>
</dbReference>
<comment type="catalytic activity">
    <reaction evidence="7 8">
        <text>4 porphobilinogen + H2O = hydroxymethylbilane + 4 NH4(+)</text>
        <dbReference type="Rhea" id="RHEA:13185"/>
        <dbReference type="ChEBI" id="CHEBI:15377"/>
        <dbReference type="ChEBI" id="CHEBI:28938"/>
        <dbReference type="ChEBI" id="CHEBI:57845"/>
        <dbReference type="ChEBI" id="CHEBI:58126"/>
        <dbReference type="EC" id="2.5.1.61"/>
    </reaction>
</comment>
<dbReference type="Gene3D" id="3.30.160.40">
    <property type="entry name" value="Porphobilinogen deaminase, C-terminal domain"/>
    <property type="match status" value="1"/>
</dbReference>
<feature type="domain" description="Porphobilinogen deaminase N-terminal" evidence="9">
    <location>
        <begin position="6"/>
        <end position="211"/>
    </location>
</feature>
<reference evidence="11 12" key="1">
    <citation type="submission" date="2017-01" db="EMBL/GenBank/DDBJ databases">
        <authorList>
            <person name="Wolfgang W.J."/>
            <person name="Cole J."/>
            <person name="Wroblewski D."/>
            <person name="Mcginnis J."/>
            <person name="Musser K.A."/>
        </authorList>
    </citation>
    <scope>NUCLEOTIDE SEQUENCE [LARGE SCALE GENOMIC DNA]</scope>
    <source>
        <strain evidence="11 12">93087</strain>
    </source>
</reference>
<keyword evidence="12" id="KW-1185">Reference proteome</keyword>
<dbReference type="EC" id="2.5.1.61" evidence="8"/>
<evidence type="ECO:0000313" key="11">
    <source>
        <dbReference type="EMBL" id="OSI36702.1"/>
    </source>
</evidence>
<evidence type="ECO:0000256" key="8">
    <source>
        <dbReference type="HAMAP-Rule" id="MF_00260"/>
    </source>
</evidence>
<evidence type="ECO:0000256" key="4">
    <source>
        <dbReference type="ARBA" id="ARBA00011245"/>
    </source>
</evidence>
<comment type="miscellaneous">
    <text evidence="8">The porphobilinogen subunits are added to the dipyrromethane group.</text>
</comment>
<sequence length="312" mass="33585">MTPKKLVIASRESALAMWQAEHIQGRLKQLYPECDVSILGMTTRGDQILDKTLSKIGGKGLFIKELEQALQDGRADLAVHSIKDVPMVLPEGFTLAAIGERANPFDAFVSNQYARLEELPEGAVVGTSSLRREAQLRARYPHLNIKPLRGNVQTRLAKLDNGDYDAIILAAAGLQRLELDERIRLIMSPFDSLPAAGQGALGIEIAAHRYDLLEVLNPLNHAVTNACVTAERALARALDGSCQVPLAAYCTEENGLLTLRGLVGHPDGSVILQAEAQAPVAYADSLGRAVAKKLADDGAVELIQAILSEQTA</sequence>
<evidence type="ECO:0000256" key="6">
    <source>
        <dbReference type="ARBA" id="ARBA00023244"/>
    </source>
</evidence>
<protein>
    <recommendedName>
        <fullName evidence="8">Porphobilinogen deaminase</fullName>
        <shortName evidence="8">PBG</shortName>
        <ecNumber evidence="8">2.5.1.61</ecNumber>
    </recommendedName>
    <alternativeName>
        <fullName evidence="8">Hydroxymethylbilane synthase</fullName>
        <shortName evidence="8">HMBS</shortName>
    </alternativeName>
    <alternativeName>
        <fullName evidence="8">Pre-uroporphyrinogen synthase</fullName>
    </alternativeName>
</protein>
<evidence type="ECO:0000256" key="3">
    <source>
        <dbReference type="ARBA" id="ARBA00005638"/>
    </source>
</evidence>
<evidence type="ECO:0000259" key="9">
    <source>
        <dbReference type="Pfam" id="PF01379"/>
    </source>
</evidence>
<comment type="subunit">
    <text evidence="4 8">Monomer.</text>
</comment>
<comment type="cofactor">
    <cofactor evidence="8">
        <name>dipyrromethane</name>
        <dbReference type="ChEBI" id="CHEBI:60342"/>
    </cofactor>
    <text evidence="8">Binds 1 dipyrromethane group covalently.</text>
</comment>
<dbReference type="PANTHER" id="PTHR11557:SF0">
    <property type="entry name" value="PORPHOBILINOGEN DEAMINASE"/>
    <property type="match status" value="1"/>
</dbReference>
<dbReference type="Proteomes" id="UP000193346">
    <property type="component" value="Unassembled WGS sequence"/>
</dbReference>
<evidence type="ECO:0000259" key="10">
    <source>
        <dbReference type="Pfam" id="PF03900"/>
    </source>
</evidence>